<reference evidence="4" key="1">
    <citation type="submission" date="2023-07" db="EMBL/GenBank/DDBJ databases">
        <title>Whole genome shotgun sequence of Streptomyces spororaveus NBRC 15456.</title>
        <authorList>
            <person name="Komaki H."/>
            <person name="Tamura T."/>
        </authorList>
    </citation>
    <scope>NUCLEOTIDE SEQUENCE [LARGE SCALE GENOMIC DNA]</scope>
    <source>
        <strain evidence="4">NBRC 15456</strain>
    </source>
</reference>
<organism evidence="3 4">
    <name type="scientific">Streptomyces spororaveus</name>
    <dbReference type="NCBI Taxonomy" id="284039"/>
    <lineage>
        <taxon>Bacteria</taxon>
        <taxon>Bacillati</taxon>
        <taxon>Actinomycetota</taxon>
        <taxon>Actinomycetes</taxon>
        <taxon>Kitasatosporales</taxon>
        <taxon>Streptomycetaceae</taxon>
        <taxon>Streptomyces</taxon>
    </lineage>
</organism>
<dbReference type="PANTHER" id="PTHR35176:SF1">
    <property type="entry name" value="F420H(2)-DEPENDENT BILIVERDIN REDUCTASE"/>
    <property type="match status" value="1"/>
</dbReference>
<dbReference type="InterPro" id="IPR052019">
    <property type="entry name" value="F420H2_bilvrd_red/Heme_oxyg"/>
</dbReference>
<sequence length="139" mass="15052">MATAINKTDAFVDFWSEYHLATLTTLRPDGTPHVVPVGVTYDHGAGVARVITRKSSVKVTNILSALPGEARVAVSQVAGPRWLTIEGVAEVRTAEEEVSSAVNSYADRYGRRPAPDPERVVLEITPVRTMGRVELPARS</sequence>
<dbReference type="Gene3D" id="2.30.110.10">
    <property type="entry name" value="Electron Transport, Fmn-binding Protein, Chain A"/>
    <property type="match status" value="1"/>
</dbReference>
<dbReference type="InterPro" id="IPR019920">
    <property type="entry name" value="F420-binding_dom_put"/>
</dbReference>
<protein>
    <submittedName>
        <fullName evidence="3">PPOX class F420-dependent enzyme</fullName>
    </submittedName>
</protein>
<dbReference type="Proteomes" id="UP000608522">
    <property type="component" value="Unassembled WGS sequence"/>
</dbReference>
<dbReference type="RefSeq" id="WP_202198426.1">
    <property type="nucleotide sequence ID" value="NZ_BAAATO010000031.1"/>
</dbReference>
<comment type="caution">
    <text evidence="3">The sequence shown here is derived from an EMBL/GenBank/DDBJ whole genome shotgun (WGS) entry which is preliminary data.</text>
</comment>
<feature type="domain" description="Pyridoxamine 5'-phosphate oxidase N-terminal" evidence="2">
    <location>
        <begin position="8"/>
        <end position="128"/>
    </location>
</feature>
<dbReference type="PANTHER" id="PTHR35176">
    <property type="entry name" value="HEME OXYGENASE HI_0854-RELATED"/>
    <property type="match status" value="1"/>
</dbReference>
<dbReference type="EMBL" id="BNED01000005">
    <property type="protein sequence ID" value="GHI76185.1"/>
    <property type="molecule type" value="Genomic_DNA"/>
</dbReference>
<name>A0ABQ3T865_9ACTN</name>
<evidence type="ECO:0000256" key="1">
    <source>
        <dbReference type="ARBA" id="ARBA00023002"/>
    </source>
</evidence>
<dbReference type="InterPro" id="IPR011576">
    <property type="entry name" value="Pyridox_Oxase_N"/>
</dbReference>
<dbReference type="InterPro" id="IPR012349">
    <property type="entry name" value="Split_barrel_FMN-bd"/>
</dbReference>
<keyword evidence="4" id="KW-1185">Reference proteome</keyword>
<dbReference type="Pfam" id="PF01243">
    <property type="entry name" value="PNPOx_N"/>
    <property type="match status" value="1"/>
</dbReference>
<accession>A0ABQ3T865</accession>
<gene>
    <name evidence="3" type="ORF">Sspor_17460</name>
</gene>
<dbReference type="SUPFAM" id="SSF50475">
    <property type="entry name" value="FMN-binding split barrel"/>
    <property type="match status" value="1"/>
</dbReference>
<dbReference type="NCBIfam" id="TIGR03618">
    <property type="entry name" value="Rv1155_F420"/>
    <property type="match status" value="1"/>
</dbReference>
<keyword evidence="1" id="KW-0560">Oxidoreductase</keyword>
<evidence type="ECO:0000313" key="3">
    <source>
        <dbReference type="EMBL" id="GHI76185.1"/>
    </source>
</evidence>
<evidence type="ECO:0000313" key="4">
    <source>
        <dbReference type="Proteomes" id="UP000608522"/>
    </source>
</evidence>
<evidence type="ECO:0000259" key="2">
    <source>
        <dbReference type="Pfam" id="PF01243"/>
    </source>
</evidence>
<proteinExistence type="predicted"/>